<evidence type="ECO:0000256" key="2">
    <source>
        <dbReference type="ARBA" id="ARBA00023125"/>
    </source>
</evidence>
<dbReference type="InterPro" id="IPR012318">
    <property type="entry name" value="HTH_CRP"/>
</dbReference>
<evidence type="ECO:0000256" key="3">
    <source>
        <dbReference type="ARBA" id="ARBA00023163"/>
    </source>
</evidence>
<gene>
    <name evidence="4" type="ORF">FOB41_28365</name>
</gene>
<reference evidence="4 5" key="1">
    <citation type="submission" date="2020-04" db="EMBL/GenBank/DDBJ databases">
        <title>FDA dAtabase for Regulatory Grade micrObial Sequences (FDA-ARGOS): Supporting development and validation of Infectious Disease Dx tests.</title>
        <authorList>
            <person name="Sciortino C."/>
            <person name="Tallon L."/>
            <person name="Sadzewicz L."/>
            <person name="Vavikolanu K."/>
            <person name="Mehta A."/>
            <person name="Aluvathingal J."/>
            <person name="Nadendla S."/>
            <person name="Nandy P."/>
            <person name="Geyer C."/>
            <person name="Yan Y."/>
            <person name="Sichtig H."/>
        </authorList>
    </citation>
    <scope>NUCLEOTIDE SEQUENCE [LARGE SCALE GENOMIC DNA]</scope>
    <source>
        <strain evidence="4 5">FDAARGOS_633</strain>
    </source>
</reference>
<evidence type="ECO:0000256" key="1">
    <source>
        <dbReference type="ARBA" id="ARBA00023015"/>
    </source>
</evidence>
<dbReference type="Gene3D" id="2.60.120.10">
    <property type="entry name" value="Jelly Rolls"/>
    <property type="match status" value="1"/>
</dbReference>
<sequence>MPGSSIFARNRLLRALGEEGFSRLVARMEMINLPVGYQLVGANTPISRVCFIESGIASSVARTEGGKSMENMLVGREGMTGWPVLLGARTTPDETTMGVAGEGFVIAAADLRREMERDARLRDLLLGYINICLLQVGQLVLANGQYALRERLSRWLLMCHDRLDTDDLPITHEFMSSVLGVRRPGITNELHILEGMRAIRATRGNVRIIDRKVLEETAGVTYGVPEKEYESLMAQWRAEIPIPSGLPVEGIGEGNHF</sequence>
<proteinExistence type="predicted"/>
<dbReference type="InterPro" id="IPR018490">
    <property type="entry name" value="cNMP-bd_dom_sf"/>
</dbReference>
<keyword evidence="3" id="KW-0804">Transcription</keyword>
<keyword evidence="1" id="KW-0805">Transcription regulation</keyword>
<dbReference type="Gene3D" id="1.10.10.10">
    <property type="entry name" value="Winged helix-like DNA-binding domain superfamily/Winged helix DNA-binding domain"/>
    <property type="match status" value="1"/>
</dbReference>
<evidence type="ECO:0000313" key="4">
    <source>
        <dbReference type="EMBL" id="QIX24965.1"/>
    </source>
</evidence>
<dbReference type="InterPro" id="IPR036388">
    <property type="entry name" value="WH-like_DNA-bd_sf"/>
</dbReference>
<dbReference type="InterPro" id="IPR014710">
    <property type="entry name" value="RmlC-like_jellyroll"/>
</dbReference>
<protein>
    <submittedName>
        <fullName evidence="4">Crp/Fnr family transcriptional regulator</fullName>
    </submittedName>
</protein>
<dbReference type="SUPFAM" id="SSF46785">
    <property type="entry name" value="Winged helix' DNA-binding domain"/>
    <property type="match status" value="1"/>
</dbReference>
<dbReference type="EMBL" id="CP050899">
    <property type="protein sequence ID" value="QIX24965.1"/>
    <property type="molecule type" value="Genomic_DNA"/>
</dbReference>
<dbReference type="Proteomes" id="UP000500870">
    <property type="component" value="Chromosome 3"/>
</dbReference>
<dbReference type="RefSeq" id="WP_044458864.1">
    <property type="nucleotide sequence ID" value="NZ_CP039895.1"/>
</dbReference>
<organism evidence="4 5">
    <name type="scientific">Agrobacterium pusense</name>
    <dbReference type="NCBI Taxonomy" id="648995"/>
    <lineage>
        <taxon>Bacteria</taxon>
        <taxon>Pseudomonadati</taxon>
        <taxon>Pseudomonadota</taxon>
        <taxon>Alphaproteobacteria</taxon>
        <taxon>Hyphomicrobiales</taxon>
        <taxon>Rhizobiaceae</taxon>
        <taxon>Rhizobium/Agrobacterium group</taxon>
        <taxon>Agrobacterium</taxon>
    </lineage>
</organism>
<dbReference type="SUPFAM" id="SSF51206">
    <property type="entry name" value="cAMP-binding domain-like"/>
    <property type="match status" value="1"/>
</dbReference>
<name>A0A1L9CLB6_9HYPH</name>
<dbReference type="AlphaFoldDB" id="A0A1L9CLB6"/>
<dbReference type="GO" id="GO:0003677">
    <property type="term" value="F:DNA binding"/>
    <property type="evidence" value="ECO:0007669"/>
    <property type="project" value="UniProtKB-KW"/>
</dbReference>
<dbReference type="InterPro" id="IPR036390">
    <property type="entry name" value="WH_DNA-bd_sf"/>
</dbReference>
<accession>A0A1L9CLB6</accession>
<dbReference type="GO" id="GO:0006355">
    <property type="term" value="P:regulation of DNA-templated transcription"/>
    <property type="evidence" value="ECO:0007669"/>
    <property type="project" value="InterPro"/>
</dbReference>
<evidence type="ECO:0000313" key="5">
    <source>
        <dbReference type="Proteomes" id="UP000500870"/>
    </source>
</evidence>
<dbReference type="Pfam" id="PF13545">
    <property type="entry name" value="HTH_Crp_2"/>
    <property type="match status" value="1"/>
</dbReference>
<keyword evidence="2" id="KW-0238">DNA-binding</keyword>